<accession>A0A915EJ29</accession>
<proteinExistence type="predicted"/>
<evidence type="ECO:0000256" key="1">
    <source>
        <dbReference type="SAM" id="MobiDB-lite"/>
    </source>
</evidence>
<reference evidence="3" key="1">
    <citation type="submission" date="2022-11" db="UniProtKB">
        <authorList>
            <consortium name="WormBaseParasite"/>
        </authorList>
    </citation>
    <scope>IDENTIFICATION</scope>
</reference>
<name>A0A915EJ29_9BILA</name>
<protein>
    <submittedName>
        <fullName evidence="3">Uncharacterized protein</fullName>
    </submittedName>
</protein>
<feature type="compositionally biased region" description="Basic and acidic residues" evidence="1">
    <location>
        <begin position="1"/>
        <end position="10"/>
    </location>
</feature>
<feature type="region of interest" description="Disordered" evidence="1">
    <location>
        <begin position="1"/>
        <end position="31"/>
    </location>
</feature>
<organism evidence="2 3">
    <name type="scientific">Ditylenchus dipsaci</name>
    <dbReference type="NCBI Taxonomy" id="166011"/>
    <lineage>
        <taxon>Eukaryota</taxon>
        <taxon>Metazoa</taxon>
        <taxon>Ecdysozoa</taxon>
        <taxon>Nematoda</taxon>
        <taxon>Chromadorea</taxon>
        <taxon>Rhabditida</taxon>
        <taxon>Tylenchina</taxon>
        <taxon>Tylenchomorpha</taxon>
        <taxon>Sphaerularioidea</taxon>
        <taxon>Anguinidae</taxon>
        <taxon>Anguininae</taxon>
        <taxon>Ditylenchus</taxon>
    </lineage>
</organism>
<evidence type="ECO:0000313" key="3">
    <source>
        <dbReference type="WBParaSite" id="jg5896"/>
    </source>
</evidence>
<dbReference type="AlphaFoldDB" id="A0A915EJ29"/>
<evidence type="ECO:0000313" key="2">
    <source>
        <dbReference type="Proteomes" id="UP000887574"/>
    </source>
</evidence>
<keyword evidence="2" id="KW-1185">Reference proteome</keyword>
<dbReference type="WBParaSite" id="jg5896">
    <property type="protein sequence ID" value="jg5896"/>
    <property type="gene ID" value="jg5896"/>
</dbReference>
<dbReference type="Proteomes" id="UP000887574">
    <property type="component" value="Unplaced"/>
</dbReference>
<sequence length="71" mass="8282">MHKARDELKHQQRHRPVVPNESACGGGRQVNNPDLDVHLAEWIAKDEKWPRTECTTSKRHFKKKKGARTQN</sequence>